<accession>A0A5P8E8T7</accession>
<organism evidence="2 3">
    <name type="scientific">Pseudoprevotella muciniphila</name>
    <dbReference type="NCBI Taxonomy" id="2133944"/>
    <lineage>
        <taxon>Bacteria</taxon>
        <taxon>Pseudomonadati</taxon>
        <taxon>Bacteroidota</taxon>
        <taxon>Bacteroidia</taxon>
        <taxon>Bacteroidales</taxon>
        <taxon>Prevotellaceae</taxon>
        <taxon>Pseudoprevotella</taxon>
    </lineage>
</organism>
<gene>
    <name evidence="2" type="ORF">C7Y71_009910</name>
</gene>
<evidence type="ECO:0000313" key="2">
    <source>
        <dbReference type="EMBL" id="QFQ13297.1"/>
    </source>
</evidence>
<name>A0A5P8E8T7_9BACT</name>
<dbReference type="EMBL" id="CP033459">
    <property type="protein sequence ID" value="QFQ13297.1"/>
    <property type="molecule type" value="Genomic_DNA"/>
</dbReference>
<dbReference type="Gene3D" id="2.60.40.3080">
    <property type="match status" value="1"/>
</dbReference>
<dbReference type="RefSeq" id="WP_111897528.1">
    <property type="nucleotide sequence ID" value="NZ_CP033459.1"/>
</dbReference>
<dbReference type="AlphaFoldDB" id="A0A5P8E8T7"/>
<dbReference type="Proteomes" id="UP000249375">
    <property type="component" value="Chromosome"/>
</dbReference>
<sequence length="137" mass="15398">MKKINLRICVFAMFSCLFSFGLAQSLDSIPIPFTMLNGDIIGDSHGRHRGPALNQPLPVVYYDTTEEFLYFESEELINGLSVQIVDESGVIIEEQIMTIQPDVYTTIDVSNLSEGLYFIIIYMNGRTYIGEFEPGGI</sequence>
<dbReference type="InterPro" id="IPR021638">
    <property type="entry name" value="DUF3244"/>
</dbReference>
<keyword evidence="3" id="KW-1185">Reference proteome</keyword>
<dbReference type="KEGG" id="alq:C7Y71_009910"/>
<feature type="signal peptide" evidence="1">
    <location>
        <begin position="1"/>
        <end position="23"/>
    </location>
</feature>
<dbReference type="OrthoDB" id="1433593at2"/>
<evidence type="ECO:0000256" key="1">
    <source>
        <dbReference type="SAM" id="SignalP"/>
    </source>
</evidence>
<feature type="chain" id="PRO_5024331727" evidence="1">
    <location>
        <begin position="24"/>
        <end position="137"/>
    </location>
</feature>
<keyword evidence="1" id="KW-0732">Signal</keyword>
<proteinExistence type="predicted"/>
<reference evidence="2 3" key="1">
    <citation type="submission" date="2018-11" db="EMBL/GenBank/DDBJ databases">
        <authorList>
            <person name="Na S.W."/>
            <person name="Baik M."/>
        </authorList>
    </citation>
    <scope>NUCLEOTIDE SEQUENCE [LARGE SCALE GENOMIC DNA]</scope>
    <source>
        <strain evidence="2 3">E39</strain>
    </source>
</reference>
<protein>
    <submittedName>
        <fullName evidence="2">DUF3244 domain-containing protein</fullName>
    </submittedName>
</protein>
<dbReference type="Pfam" id="PF11589">
    <property type="entry name" value="DUF3244"/>
    <property type="match status" value="1"/>
</dbReference>
<evidence type="ECO:0000313" key="3">
    <source>
        <dbReference type="Proteomes" id="UP000249375"/>
    </source>
</evidence>